<reference evidence="6" key="1">
    <citation type="submission" date="2021-02" db="EMBL/GenBank/DDBJ databases">
        <authorList>
            <person name="Nowell W R."/>
        </authorList>
    </citation>
    <scope>NUCLEOTIDE SEQUENCE</scope>
</reference>
<proteinExistence type="predicted"/>
<dbReference type="EMBL" id="CAJOBQ010005728">
    <property type="protein sequence ID" value="CAF4661170.1"/>
    <property type="molecule type" value="Genomic_DNA"/>
</dbReference>
<dbReference type="EMBL" id="CAJOBP010005377">
    <property type="protein sequence ID" value="CAF4467716.1"/>
    <property type="molecule type" value="Genomic_DNA"/>
</dbReference>
<dbReference type="Proteomes" id="UP000663872">
    <property type="component" value="Unassembled WGS sequence"/>
</dbReference>
<gene>
    <name evidence="2" type="ORF">GRG538_LOCUS26967</name>
    <name evidence="4" type="ORF">HFQ381_LOCUS28239</name>
    <name evidence="1" type="ORF">KIK155_LOCUS20214</name>
    <name evidence="6" type="ORF">QYT958_LOCUS21564</name>
    <name evidence="7" type="ORF">TOA249_LOCUS27548</name>
    <name evidence="5" type="ORF">TSG867_LOCUS31353</name>
    <name evidence="3" type="ORF">UJA718_LOCUS23971</name>
</gene>
<dbReference type="EMBL" id="CAJNYT010004684">
    <property type="protein sequence ID" value="CAF3680234.1"/>
    <property type="molecule type" value="Genomic_DNA"/>
</dbReference>
<sequence length="164" mass="18947">MPREHRYRCSLCEKQIRDGIRKYFTVESLLLRVYIAANSGKRVGFDDFICGSCRRQYDRWHESMEDDFDCIDASIVDDADQVDEECMQSKLDDLILNEHDVKKSIDGSRVAFKHANSLDFDNPGSLNMGTYKAITGLDQGISVNSSRVFYYRITTVFNQSWEST</sequence>
<dbReference type="EMBL" id="CAJOBO010003943">
    <property type="protein sequence ID" value="CAF4507586.1"/>
    <property type="molecule type" value="Genomic_DNA"/>
</dbReference>
<protein>
    <submittedName>
        <fullName evidence="6">Uncharacterized protein</fullName>
    </submittedName>
</protein>
<keyword evidence="9" id="KW-1185">Reference proteome</keyword>
<organism evidence="6 8">
    <name type="scientific">Rotaria socialis</name>
    <dbReference type="NCBI Taxonomy" id="392032"/>
    <lineage>
        <taxon>Eukaryota</taxon>
        <taxon>Metazoa</taxon>
        <taxon>Spiralia</taxon>
        <taxon>Gnathifera</taxon>
        <taxon>Rotifera</taxon>
        <taxon>Eurotatoria</taxon>
        <taxon>Bdelloidea</taxon>
        <taxon>Philodinida</taxon>
        <taxon>Philodinidae</taxon>
        <taxon>Rotaria</taxon>
    </lineage>
</organism>
<dbReference type="EMBL" id="CAJOBS010003536">
    <property type="protein sequence ID" value="CAF4859201.1"/>
    <property type="molecule type" value="Genomic_DNA"/>
</dbReference>
<evidence type="ECO:0000313" key="3">
    <source>
        <dbReference type="EMBL" id="CAF4467716.1"/>
    </source>
</evidence>
<evidence type="ECO:0000313" key="7">
    <source>
        <dbReference type="EMBL" id="CAF4859201.1"/>
    </source>
</evidence>
<dbReference type="EMBL" id="CAJNYV010003545">
    <property type="protein sequence ID" value="CAF3586356.1"/>
    <property type="molecule type" value="Genomic_DNA"/>
</dbReference>
<dbReference type="Proteomes" id="UP000663862">
    <property type="component" value="Unassembled WGS sequence"/>
</dbReference>
<evidence type="ECO:0000313" key="6">
    <source>
        <dbReference type="EMBL" id="CAF4760047.1"/>
    </source>
</evidence>
<evidence type="ECO:0000313" key="4">
    <source>
        <dbReference type="EMBL" id="CAF4507586.1"/>
    </source>
</evidence>
<evidence type="ECO:0000313" key="5">
    <source>
        <dbReference type="EMBL" id="CAF4661170.1"/>
    </source>
</evidence>
<evidence type="ECO:0000313" key="8">
    <source>
        <dbReference type="Proteomes" id="UP000663848"/>
    </source>
</evidence>
<dbReference type="Proteomes" id="UP000663873">
    <property type="component" value="Unassembled WGS sequence"/>
</dbReference>
<comment type="caution">
    <text evidence="6">The sequence shown here is derived from an EMBL/GenBank/DDBJ whole genome shotgun (WGS) entry which is preliminary data.</text>
</comment>
<dbReference type="Proteomes" id="UP000663865">
    <property type="component" value="Unassembled WGS sequence"/>
</dbReference>
<dbReference type="AlphaFoldDB" id="A0A821M212"/>
<accession>A0A821M212</accession>
<dbReference type="EMBL" id="CAJOBR010003962">
    <property type="protein sequence ID" value="CAF4760047.1"/>
    <property type="molecule type" value="Genomic_DNA"/>
</dbReference>
<evidence type="ECO:0000313" key="9">
    <source>
        <dbReference type="Proteomes" id="UP000663873"/>
    </source>
</evidence>
<name>A0A821M212_9BILA</name>
<dbReference type="Proteomes" id="UP000663848">
    <property type="component" value="Unassembled WGS sequence"/>
</dbReference>
<evidence type="ECO:0000313" key="2">
    <source>
        <dbReference type="EMBL" id="CAF3680234.1"/>
    </source>
</evidence>
<evidence type="ECO:0000313" key="1">
    <source>
        <dbReference type="EMBL" id="CAF3586356.1"/>
    </source>
</evidence>
<dbReference type="Proteomes" id="UP000663851">
    <property type="component" value="Unassembled WGS sequence"/>
</dbReference>
<dbReference type="Proteomes" id="UP000663838">
    <property type="component" value="Unassembled WGS sequence"/>
</dbReference>